<keyword evidence="7" id="KW-1185">Reference proteome</keyword>
<dbReference type="InterPro" id="IPR029510">
    <property type="entry name" value="Ald_DH_CS_GLU"/>
</dbReference>
<gene>
    <name evidence="6" type="ORF">Acor_52190</name>
</gene>
<accession>A0A5M3W7H1</accession>
<dbReference type="InterPro" id="IPR016161">
    <property type="entry name" value="Ald_DH/histidinol_DH"/>
</dbReference>
<dbReference type="PROSITE" id="PS00070">
    <property type="entry name" value="ALDEHYDE_DEHYDR_CYS"/>
    <property type="match status" value="1"/>
</dbReference>
<dbReference type="InterPro" id="IPR016160">
    <property type="entry name" value="Ald_DH_CS_CYS"/>
</dbReference>
<evidence type="ECO:0000313" key="6">
    <source>
        <dbReference type="EMBL" id="GES03153.1"/>
    </source>
</evidence>
<evidence type="ECO:0000256" key="1">
    <source>
        <dbReference type="ARBA" id="ARBA00009986"/>
    </source>
</evidence>
<dbReference type="AlphaFoldDB" id="A0A5M3W7H1"/>
<dbReference type="SUPFAM" id="SSF53720">
    <property type="entry name" value="ALDH-like"/>
    <property type="match status" value="1"/>
</dbReference>
<name>A0A5M3W7H1_9ACTN</name>
<sequence>MTSGRTLMLIDGLDTEAVDGDWLPVYAPATGELLAEVPRGGRADIAAATGAALAAFDGWRRTSPAARGRLLTQIGDGLRAVKEEIAVELARETGNAIRLQSRPEVQSAIDLLHYFGGTATELKGETVPLGAGLLNFTTREPFGVVGAMTPWNAPVQLSVVKVAAALATGNTVVIKVSEEAPLAVLAVARIFNRHLPPGVLNVVTGLGDEAGAALLAEPRIAKLSFTGSTAIGRMVMASAADRVVPVSLELGGKSPSIVFPDADTDATADGVIASMRFPRQGQSCTAGSRLFVHESIYDSFLARVTAKAALLVVGDPLDEKTDIGSIINARQFARVDRYVRGAIELGAEALTGGSRWPGSDQGFFYTPTVLTGVDPGWAAAREEIFGPVQVAIPWHTEDEVVALANDSPYGLAGYVWSHDIDAALRTAARIDAGWVQVNRGLGQLPGLSYGGIKASGIGQEFSIEGALDAFTHRKTTTVAFRA</sequence>
<dbReference type="InterPro" id="IPR016163">
    <property type="entry name" value="Ald_DH_C"/>
</dbReference>
<dbReference type="Gene3D" id="3.40.309.10">
    <property type="entry name" value="Aldehyde Dehydrogenase, Chain A, domain 2"/>
    <property type="match status" value="1"/>
</dbReference>
<dbReference type="FunFam" id="3.40.605.10:FF:000007">
    <property type="entry name" value="NAD/NADP-dependent betaine aldehyde dehydrogenase"/>
    <property type="match status" value="1"/>
</dbReference>
<evidence type="ECO:0000313" key="7">
    <source>
        <dbReference type="Proteomes" id="UP000334990"/>
    </source>
</evidence>
<dbReference type="OrthoDB" id="6882680at2"/>
<comment type="caution">
    <text evidence="6">The sequence shown here is derived from an EMBL/GenBank/DDBJ whole genome shotgun (WGS) entry which is preliminary data.</text>
</comment>
<dbReference type="PANTHER" id="PTHR11699">
    <property type="entry name" value="ALDEHYDE DEHYDROGENASE-RELATED"/>
    <property type="match status" value="1"/>
</dbReference>
<comment type="similarity">
    <text evidence="1 4">Belongs to the aldehyde dehydrogenase family.</text>
</comment>
<evidence type="ECO:0000256" key="3">
    <source>
        <dbReference type="PROSITE-ProRule" id="PRU10007"/>
    </source>
</evidence>
<dbReference type="EMBL" id="BLAD01000065">
    <property type="protein sequence ID" value="GES03153.1"/>
    <property type="molecule type" value="Genomic_DNA"/>
</dbReference>
<evidence type="ECO:0000256" key="2">
    <source>
        <dbReference type="ARBA" id="ARBA00023002"/>
    </source>
</evidence>
<dbReference type="RefSeq" id="WP_155339331.1">
    <property type="nucleotide sequence ID" value="NZ_BAAABN010000053.1"/>
</dbReference>
<reference evidence="6 7" key="1">
    <citation type="submission" date="2019-10" db="EMBL/GenBank/DDBJ databases">
        <title>Whole genome shotgun sequence of Acrocarpospora corrugata NBRC 13972.</title>
        <authorList>
            <person name="Ichikawa N."/>
            <person name="Kimura A."/>
            <person name="Kitahashi Y."/>
            <person name="Komaki H."/>
            <person name="Oguchi A."/>
        </authorList>
    </citation>
    <scope>NUCLEOTIDE SEQUENCE [LARGE SCALE GENOMIC DNA]</scope>
    <source>
        <strain evidence="6 7">NBRC 13972</strain>
    </source>
</reference>
<feature type="active site" evidence="3">
    <location>
        <position position="249"/>
    </location>
</feature>
<dbReference type="Pfam" id="PF00171">
    <property type="entry name" value="Aldedh"/>
    <property type="match status" value="1"/>
</dbReference>
<dbReference type="Proteomes" id="UP000334990">
    <property type="component" value="Unassembled WGS sequence"/>
</dbReference>
<protein>
    <submittedName>
        <fullName evidence="6">Aldehyde dehydrogenase</fullName>
    </submittedName>
</protein>
<evidence type="ECO:0000256" key="4">
    <source>
        <dbReference type="RuleBase" id="RU003345"/>
    </source>
</evidence>
<feature type="domain" description="Aldehyde dehydrogenase" evidence="5">
    <location>
        <begin position="23"/>
        <end position="475"/>
    </location>
</feature>
<dbReference type="InterPro" id="IPR016162">
    <property type="entry name" value="Ald_DH_N"/>
</dbReference>
<organism evidence="6 7">
    <name type="scientific">Acrocarpospora corrugata</name>
    <dbReference type="NCBI Taxonomy" id="35763"/>
    <lineage>
        <taxon>Bacteria</taxon>
        <taxon>Bacillati</taxon>
        <taxon>Actinomycetota</taxon>
        <taxon>Actinomycetes</taxon>
        <taxon>Streptosporangiales</taxon>
        <taxon>Streptosporangiaceae</taxon>
        <taxon>Acrocarpospora</taxon>
    </lineage>
</organism>
<proteinExistence type="inferred from homology"/>
<evidence type="ECO:0000259" key="5">
    <source>
        <dbReference type="Pfam" id="PF00171"/>
    </source>
</evidence>
<dbReference type="GO" id="GO:0016620">
    <property type="term" value="F:oxidoreductase activity, acting on the aldehyde or oxo group of donors, NAD or NADP as acceptor"/>
    <property type="evidence" value="ECO:0007669"/>
    <property type="project" value="InterPro"/>
</dbReference>
<dbReference type="PROSITE" id="PS00687">
    <property type="entry name" value="ALDEHYDE_DEHYDR_GLU"/>
    <property type="match status" value="1"/>
</dbReference>
<dbReference type="FunFam" id="3.40.309.10:FF:000012">
    <property type="entry name" value="Betaine aldehyde dehydrogenase"/>
    <property type="match status" value="1"/>
</dbReference>
<dbReference type="Gene3D" id="3.40.605.10">
    <property type="entry name" value="Aldehyde Dehydrogenase, Chain A, domain 1"/>
    <property type="match status" value="1"/>
</dbReference>
<dbReference type="InterPro" id="IPR015590">
    <property type="entry name" value="Aldehyde_DH_dom"/>
</dbReference>
<keyword evidence="2 4" id="KW-0560">Oxidoreductase</keyword>